<dbReference type="CDD" id="cd17574">
    <property type="entry name" value="REC_OmpR"/>
    <property type="match status" value="1"/>
</dbReference>
<evidence type="ECO:0000256" key="4">
    <source>
        <dbReference type="ARBA" id="ARBA00022679"/>
    </source>
</evidence>
<evidence type="ECO:0000256" key="7">
    <source>
        <dbReference type="ARBA" id="ARBA00022840"/>
    </source>
</evidence>
<dbReference type="PROSITE" id="PS50109">
    <property type="entry name" value="HIS_KIN"/>
    <property type="match status" value="2"/>
</dbReference>
<dbReference type="SMART" id="SM00387">
    <property type="entry name" value="HATPase_c"/>
    <property type="match status" value="2"/>
</dbReference>
<evidence type="ECO:0000256" key="1">
    <source>
        <dbReference type="ARBA" id="ARBA00000085"/>
    </source>
</evidence>
<dbReference type="InterPro" id="IPR001789">
    <property type="entry name" value="Sig_transdc_resp-reg_receiver"/>
</dbReference>
<keyword evidence="10" id="KW-0812">Transmembrane</keyword>
<keyword evidence="5" id="KW-0547">Nucleotide-binding</keyword>
<dbReference type="InterPro" id="IPR036890">
    <property type="entry name" value="HATPase_C_sf"/>
</dbReference>
<dbReference type="Proteomes" id="UP000838686">
    <property type="component" value="Unassembled WGS sequence"/>
</dbReference>
<evidence type="ECO:0000256" key="8">
    <source>
        <dbReference type="ARBA" id="ARBA00023012"/>
    </source>
</evidence>
<accession>A0ABN8GBJ7</accession>
<dbReference type="SUPFAM" id="SSF52172">
    <property type="entry name" value="CheY-like"/>
    <property type="match status" value="1"/>
</dbReference>
<dbReference type="PRINTS" id="PR00344">
    <property type="entry name" value="BCTRLSENSOR"/>
</dbReference>
<dbReference type="EMBL" id="CAKMMF010000006">
    <property type="protein sequence ID" value="CAH1200554.1"/>
    <property type="molecule type" value="Genomic_DNA"/>
</dbReference>
<dbReference type="CDD" id="cd16922">
    <property type="entry name" value="HATPase_EvgS-ArcB-TorS-like"/>
    <property type="match status" value="1"/>
</dbReference>
<dbReference type="Gene3D" id="3.40.50.2300">
    <property type="match status" value="1"/>
</dbReference>
<dbReference type="SUPFAM" id="SSF55874">
    <property type="entry name" value="ATPase domain of HSP90 chaperone/DNA topoisomerase II/histidine kinase"/>
    <property type="match status" value="2"/>
</dbReference>
<keyword evidence="14" id="KW-1185">Reference proteome</keyword>
<feature type="domain" description="Response regulatory" evidence="12">
    <location>
        <begin position="704"/>
        <end position="821"/>
    </location>
</feature>
<keyword evidence="4 13" id="KW-0808">Transferase</keyword>
<comment type="caution">
    <text evidence="13">The sequence shown here is derived from an EMBL/GenBank/DDBJ whole genome shotgun (WGS) entry which is preliminary data.</text>
</comment>
<feature type="transmembrane region" description="Helical" evidence="10">
    <location>
        <begin position="340"/>
        <end position="361"/>
    </location>
</feature>
<dbReference type="PANTHER" id="PTHR43047:SF72">
    <property type="entry name" value="OSMOSENSING HISTIDINE PROTEIN KINASE SLN1"/>
    <property type="match status" value="1"/>
</dbReference>
<evidence type="ECO:0000256" key="10">
    <source>
        <dbReference type="SAM" id="Phobius"/>
    </source>
</evidence>
<dbReference type="Gene3D" id="1.10.287.130">
    <property type="match status" value="1"/>
</dbReference>
<dbReference type="PANTHER" id="PTHR43047">
    <property type="entry name" value="TWO-COMPONENT HISTIDINE PROTEIN KINASE"/>
    <property type="match status" value="1"/>
</dbReference>
<reference evidence="13" key="1">
    <citation type="submission" date="2022-01" db="EMBL/GenBank/DDBJ databases">
        <authorList>
            <person name="Criscuolo A."/>
        </authorList>
    </citation>
    <scope>NUCLEOTIDE SEQUENCE</scope>
    <source>
        <strain evidence="13">CIP111893</strain>
    </source>
</reference>
<keyword evidence="7" id="KW-0067">ATP-binding</keyword>
<evidence type="ECO:0000313" key="14">
    <source>
        <dbReference type="Proteomes" id="UP000838686"/>
    </source>
</evidence>
<dbReference type="SMART" id="SM00448">
    <property type="entry name" value="REC"/>
    <property type="match status" value="1"/>
</dbReference>
<feature type="transmembrane region" description="Helical" evidence="10">
    <location>
        <begin position="216"/>
        <end position="238"/>
    </location>
</feature>
<evidence type="ECO:0000256" key="9">
    <source>
        <dbReference type="PROSITE-ProRule" id="PRU00169"/>
    </source>
</evidence>
<keyword evidence="10" id="KW-0472">Membrane</keyword>
<feature type="transmembrane region" description="Helical" evidence="10">
    <location>
        <begin position="373"/>
        <end position="395"/>
    </location>
</feature>
<dbReference type="InterPro" id="IPR003661">
    <property type="entry name" value="HisK_dim/P_dom"/>
</dbReference>
<comment type="catalytic activity">
    <reaction evidence="1">
        <text>ATP + protein L-histidine = ADP + protein N-phospho-L-histidine.</text>
        <dbReference type="EC" id="2.7.13.3"/>
    </reaction>
</comment>
<evidence type="ECO:0000256" key="3">
    <source>
        <dbReference type="ARBA" id="ARBA00022553"/>
    </source>
</evidence>
<evidence type="ECO:0000259" key="11">
    <source>
        <dbReference type="PROSITE" id="PS50109"/>
    </source>
</evidence>
<dbReference type="PROSITE" id="PS50110">
    <property type="entry name" value="RESPONSE_REGULATORY"/>
    <property type="match status" value="1"/>
</dbReference>
<feature type="modified residue" description="4-aspartylphosphate" evidence="9">
    <location>
        <position position="754"/>
    </location>
</feature>
<dbReference type="InterPro" id="IPR004358">
    <property type="entry name" value="Sig_transdc_His_kin-like_C"/>
</dbReference>
<dbReference type="InterPro" id="IPR036097">
    <property type="entry name" value="HisK_dim/P_sf"/>
</dbReference>
<organism evidence="13 14">
    <name type="scientific">Paenibacillus plantiphilus</name>
    <dbReference type="NCBI Taxonomy" id="2905650"/>
    <lineage>
        <taxon>Bacteria</taxon>
        <taxon>Bacillati</taxon>
        <taxon>Bacillota</taxon>
        <taxon>Bacilli</taxon>
        <taxon>Bacillales</taxon>
        <taxon>Paenibacillaceae</taxon>
        <taxon>Paenibacillus</taxon>
    </lineage>
</organism>
<evidence type="ECO:0000256" key="6">
    <source>
        <dbReference type="ARBA" id="ARBA00022777"/>
    </source>
</evidence>
<evidence type="ECO:0000313" key="13">
    <source>
        <dbReference type="EMBL" id="CAH1200554.1"/>
    </source>
</evidence>
<dbReference type="RefSeq" id="WP_236339790.1">
    <property type="nucleotide sequence ID" value="NZ_CAKMMF010000006.1"/>
</dbReference>
<dbReference type="Gene3D" id="3.30.565.10">
    <property type="entry name" value="Histidine kinase-like ATPase, C-terminal domain"/>
    <property type="match status" value="2"/>
</dbReference>
<feature type="domain" description="Histidine kinase" evidence="11">
    <location>
        <begin position="932"/>
        <end position="1031"/>
    </location>
</feature>
<dbReference type="SUPFAM" id="SSF47384">
    <property type="entry name" value="Homodimeric domain of signal transducing histidine kinase"/>
    <property type="match status" value="1"/>
</dbReference>
<dbReference type="Pfam" id="PF02518">
    <property type="entry name" value="HATPase_c"/>
    <property type="match status" value="2"/>
</dbReference>
<keyword evidence="6 13" id="KW-0418">Kinase</keyword>
<dbReference type="Pfam" id="PF00512">
    <property type="entry name" value="HisKA"/>
    <property type="match status" value="1"/>
</dbReference>
<feature type="transmembrane region" description="Helical" evidence="10">
    <location>
        <begin position="245"/>
        <end position="263"/>
    </location>
</feature>
<dbReference type="Pfam" id="PF00072">
    <property type="entry name" value="Response_reg"/>
    <property type="match status" value="1"/>
</dbReference>
<dbReference type="SMART" id="SM00388">
    <property type="entry name" value="HisKA"/>
    <property type="match status" value="1"/>
</dbReference>
<keyword evidence="10" id="KW-1133">Transmembrane helix</keyword>
<protein>
    <recommendedName>
        <fullName evidence="2">histidine kinase</fullName>
        <ecNumber evidence="2">2.7.13.3</ecNumber>
    </recommendedName>
</protein>
<sequence length="1039" mass="117093">MLGRTIVICLIGLLSLSFIPLSIMLGSDERIDDLQVRDGVMDLSAWDYGNNQKRIALDGEWEFYWNQLLTPENFRQEGGAVPAYTTLMMVPSQWNGTLVNGNPLPAYGSATYRMVLRNLPVGGMFALKKPNIRFSSVVYIDGQRLLEDGKTSMDEATYEPGNIPQIGFFSSDQRDVEIIIQVSNYDYINSGIPVSLYFGQQDAMIEQQQKSMVREFSPLVILGALALIYFICFVAASLYRKRDYALLLIAVICLLYAIYHGLIGERALLLFFPEISFEVLYKAKDVSSIACFIILAFFFHQLQKSIISSRLTQAVAIVLGGFLILVPFLSISIYMTVHAYIIVFYELLLIWLLLRAAALHIKSEADSRFKSLLLFMAILMINLYSVDTILFAIAIKDNLWLGQSYIIIFNIIMIFFIVLRFFEAYRTIDEMKNQLLKLDKIKDDFLSNTSHELKTPLNAIVSITDSLLKGVEGPVTERQAQNLGIVMGSGRRLTHLVNELLDYSKMKHGDITLYKSDMDLKAAVDSVIRIHLFLLGDKRVTLVNSIPEELPAVYADGNRLMQILHNLIGNAIKFSDRGEVNISAEVIRDRIEVRIQDRGIGIAAHMQERIFMAFEQGAASETNHDGGTGLGLSITRKLVELHGGHIHVESMPGEGSIFIFTIPLAEASSHKILRQAEPKERPRKEASVPHIEYPFYVKGELDEPILVVDDDYANLQSMINLLKLEGYSIVVVNRGQLALEELTRKRDFFLVILDITIPDMSGYEVLNGIRERFTPFELPVLMLTARNRAADMKLSMENGANDYVAKPFEAEELMARVRSLTKLKASVKNARDAEIAFLRSQINPHFLYNALNAIAELCVDDPQQAEELTLQLSQYLRGSFDFKQLESLTTLENELELVHAYIHIEKARFGDRLEVEYDVDADPHLRIPPLTLQPLVENAIRHGLMSNLKGGMVTISVKENEHDEVSFTVEDNGCGMSQRKLEEIGKPDADKKGVGLWNISQRIKLLYGNSIRIESTEGKGTKVSFDIPVELAEDERIGG</sequence>
<name>A0ABN8GBJ7_9BACL</name>
<gene>
    <name evidence="13" type="primary">rcsC_10</name>
    <name evidence="13" type="ORF">PAECIP111893_01442</name>
</gene>
<evidence type="ECO:0000259" key="12">
    <source>
        <dbReference type="PROSITE" id="PS50110"/>
    </source>
</evidence>
<evidence type="ECO:0000256" key="2">
    <source>
        <dbReference type="ARBA" id="ARBA00012438"/>
    </source>
</evidence>
<keyword evidence="3 9" id="KW-0597">Phosphoprotein</keyword>
<dbReference type="InterPro" id="IPR010559">
    <property type="entry name" value="Sig_transdc_His_kin_internal"/>
</dbReference>
<dbReference type="InterPro" id="IPR003594">
    <property type="entry name" value="HATPase_dom"/>
</dbReference>
<dbReference type="CDD" id="cd00082">
    <property type="entry name" value="HisKA"/>
    <property type="match status" value="1"/>
</dbReference>
<feature type="domain" description="Histidine kinase" evidence="11">
    <location>
        <begin position="448"/>
        <end position="666"/>
    </location>
</feature>
<feature type="transmembrane region" description="Helical" evidence="10">
    <location>
        <begin position="314"/>
        <end position="334"/>
    </location>
</feature>
<dbReference type="EC" id="2.7.13.3" evidence="2"/>
<dbReference type="Pfam" id="PF06580">
    <property type="entry name" value="His_kinase"/>
    <property type="match status" value="1"/>
</dbReference>
<feature type="transmembrane region" description="Helical" evidence="10">
    <location>
        <begin position="401"/>
        <end position="422"/>
    </location>
</feature>
<evidence type="ECO:0000256" key="5">
    <source>
        <dbReference type="ARBA" id="ARBA00022741"/>
    </source>
</evidence>
<proteinExistence type="predicted"/>
<dbReference type="InterPro" id="IPR011006">
    <property type="entry name" value="CheY-like_superfamily"/>
</dbReference>
<dbReference type="GO" id="GO:0004673">
    <property type="term" value="F:protein histidine kinase activity"/>
    <property type="evidence" value="ECO:0007669"/>
    <property type="project" value="UniProtKB-EC"/>
</dbReference>
<keyword evidence="8" id="KW-0902">Two-component regulatory system</keyword>
<dbReference type="InterPro" id="IPR005467">
    <property type="entry name" value="His_kinase_dom"/>
</dbReference>